<proteinExistence type="predicted"/>
<accession>A0ABQ9ZVC9</accession>
<evidence type="ECO:0000313" key="1">
    <source>
        <dbReference type="EMBL" id="KAK4016875.1"/>
    </source>
</evidence>
<protein>
    <submittedName>
        <fullName evidence="1">Uncharacterized protein</fullName>
    </submittedName>
</protein>
<gene>
    <name evidence="1" type="ORF">OUZ56_031840</name>
</gene>
<evidence type="ECO:0000313" key="2">
    <source>
        <dbReference type="Proteomes" id="UP001234178"/>
    </source>
</evidence>
<dbReference type="Proteomes" id="UP001234178">
    <property type="component" value="Unassembled WGS sequence"/>
</dbReference>
<sequence>MDYEDQGKVFPFDTLKMQHCVCSTGSTLGPGDPGGLFPKRGDWTLRLIEIEDHKMQGGDLSFKNA</sequence>
<organism evidence="1 2">
    <name type="scientific">Daphnia magna</name>
    <dbReference type="NCBI Taxonomy" id="35525"/>
    <lineage>
        <taxon>Eukaryota</taxon>
        <taxon>Metazoa</taxon>
        <taxon>Ecdysozoa</taxon>
        <taxon>Arthropoda</taxon>
        <taxon>Crustacea</taxon>
        <taxon>Branchiopoda</taxon>
        <taxon>Diplostraca</taxon>
        <taxon>Cladocera</taxon>
        <taxon>Anomopoda</taxon>
        <taxon>Daphniidae</taxon>
        <taxon>Daphnia</taxon>
    </lineage>
</organism>
<dbReference type="EMBL" id="JAOYFB010000005">
    <property type="protein sequence ID" value="KAK4016875.1"/>
    <property type="molecule type" value="Genomic_DNA"/>
</dbReference>
<name>A0ABQ9ZVC9_9CRUS</name>
<reference evidence="1 2" key="1">
    <citation type="journal article" date="2023" name="Nucleic Acids Res.">
        <title>The hologenome of Daphnia magna reveals possible DNA methylation and microbiome-mediated evolution of the host genome.</title>
        <authorList>
            <person name="Chaturvedi A."/>
            <person name="Li X."/>
            <person name="Dhandapani V."/>
            <person name="Marshall H."/>
            <person name="Kissane S."/>
            <person name="Cuenca-Cambronero M."/>
            <person name="Asole G."/>
            <person name="Calvet F."/>
            <person name="Ruiz-Romero M."/>
            <person name="Marangio P."/>
            <person name="Guigo R."/>
            <person name="Rago D."/>
            <person name="Mirbahai L."/>
            <person name="Eastwood N."/>
            <person name="Colbourne J.K."/>
            <person name="Zhou J."/>
            <person name="Mallon E."/>
            <person name="Orsini L."/>
        </authorList>
    </citation>
    <scope>NUCLEOTIDE SEQUENCE [LARGE SCALE GENOMIC DNA]</scope>
    <source>
        <strain evidence="1">LRV0_1</strain>
    </source>
</reference>
<comment type="caution">
    <text evidence="1">The sequence shown here is derived from an EMBL/GenBank/DDBJ whole genome shotgun (WGS) entry which is preliminary data.</text>
</comment>
<keyword evidence="2" id="KW-1185">Reference proteome</keyword>